<evidence type="ECO:0000259" key="6">
    <source>
        <dbReference type="Pfam" id="PF01625"/>
    </source>
</evidence>
<dbReference type="GO" id="GO:0008113">
    <property type="term" value="F:peptide-methionine (S)-S-oxide reductase activity"/>
    <property type="evidence" value="ECO:0007669"/>
    <property type="project" value="UniProtKB-UniRule"/>
</dbReference>
<keyword evidence="8" id="KW-1185">Reference proteome</keyword>
<evidence type="ECO:0000313" key="8">
    <source>
        <dbReference type="Proteomes" id="UP000261905"/>
    </source>
</evidence>
<protein>
    <recommendedName>
        <fullName evidence="5">Peptide methionine sulfoxide reductase MsrA</fullName>
        <shortName evidence="5">Protein-methionine-S-oxide reductase</shortName>
        <ecNumber evidence="5">1.8.4.11</ecNumber>
    </recommendedName>
    <alternativeName>
        <fullName evidence="5">Peptide-methionine (S)-S-oxide reductase</fullName>
        <shortName evidence="5">Peptide Met(O) reductase</shortName>
    </alternativeName>
</protein>
<name>A0A371PEB1_9BACL</name>
<gene>
    <name evidence="5" type="primary">msrA</name>
    <name evidence="7" type="ORF">DX130_17245</name>
</gene>
<evidence type="ECO:0000313" key="7">
    <source>
        <dbReference type="EMBL" id="REK74283.1"/>
    </source>
</evidence>
<dbReference type="HAMAP" id="MF_01401">
    <property type="entry name" value="MsrA"/>
    <property type="match status" value="1"/>
</dbReference>
<keyword evidence="2 5" id="KW-0560">Oxidoreductase</keyword>
<dbReference type="Pfam" id="PF01625">
    <property type="entry name" value="PMSR"/>
    <property type="match status" value="1"/>
</dbReference>
<dbReference type="GO" id="GO:0033744">
    <property type="term" value="F:L-methionine:thioredoxin-disulfide S-oxidoreductase activity"/>
    <property type="evidence" value="ECO:0007669"/>
    <property type="project" value="RHEA"/>
</dbReference>
<comment type="catalytic activity">
    <reaction evidence="3 5">
        <text>L-methionyl-[protein] + [thioredoxin]-disulfide + H2O = L-methionyl-(S)-S-oxide-[protein] + [thioredoxin]-dithiol</text>
        <dbReference type="Rhea" id="RHEA:14217"/>
        <dbReference type="Rhea" id="RHEA-COMP:10698"/>
        <dbReference type="Rhea" id="RHEA-COMP:10700"/>
        <dbReference type="Rhea" id="RHEA-COMP:12313"/>
        <dbReference type="Rhea" id="RHEA-COMP:12315"/>
        <dbReference type="ChEBI" id="CHEBI:15377"/>
        <dbReference type="ChEBI" id="CHEBI:16044"/>
        <dbReference type="ChEBI" id="CHEBI:29950"/>
        <dbReference type="ChEBI" id="CHEBI:44120"/>
        <dbReference type="ChEBI" id="CHEBI:50058"/>
        <dbReference type="EC" id="1.8.4.11"/>
    </reaction>
</comment>
<dbReference type="PANTHER" id="PTHR43774:SF1">
    <property type="entry name" value="PEPTIDE METHIONINE SULFOXIDE REDUCTASE MSRA 2"/>
    <property type="match status" value="1"/>
</dbReference>
<dbReference type="InterPro" id="IPR036509">
    <property type="entry name" value="Met_Sox_Rdtase_MsrA_sf"/>
</dbReference>
<dbReference type="EMBL" id="QUBQ01000003">
    <property type="protein sequence ID" value="REK74283.1"/>
    <property type="molecule type" value="Genomic_DNA"/>
</dbReference>
<dbReference type="EC" id="1.8.4.11" evidence="5"/>
<comment type="function">
    <text evidence="5">Has an important function as a repair enzyme for proteins that have been inactivated by oxidation. Catalyzes the reversible oxidation-reduction of methionine sulfoxide in proteins to methionine.</text>
</comment>
<organism evidence="7 8">
    <name type="scientific">Paenibacillus paeoniae</name>
    <dbReference type="NCBI Taxonomy" id="2292705"/>
    <lineage>
        <taxon>Bacteria</taxon>
        <taxon>Bacillati</taxon>
        <taxon>Bacillota</taxon>
        <taxon>Bacilli</taxon>
        <taxon>Bacillales</taxon>
        <taxon>Paenibacillaceae</taxon>
        <taxon>Paenibacillus</taxon>
    </lineage>
</organism>
<evidence type="ECO:0000256" key="1">
    <source>
        <dbReference type="ARBA" id="ARBA00005591"/>
    </source>
</evidence>
<comment type="catalytic activity">
    <reaction evidence="4 5">
        <text>[thioredoxin]-disulfide + L-methionine + H2O = L-methionine (S)-S-oxide + [thioredoxin]-dithiol</text>
        <dbReference type="Rhea" id="RHEA:19993"/>
        <dbReference type="Rhea" id="RHEA-COMP:10698"/>
        <dbReference type="Rhea" id="RHEA-COMP:10700"/>
        <dbReference type="ChEBI" id="CHEBI:15377"/>
        <dbReference type="ChEBI" id="CHEBI:29950"/>
        <dbReference type="ChEBI" id="CHEBI:50058"/>
        <dbReference type="ChEBI" id="CHEBI:57844"/>
        <dbReference type="ChEBI" id="CHEBI:58772"/>
        <dbReference type="EC" id="1.8.4.11"/>
    </reaction>
</comment>
<dbReference type="SUPFAM" id="SSF55068">
    <property type="entry name" value="Peptide methionine sulfoxide reductase"/>
    <property type="match status" value="1"/>
</dbReference>
<feature type="active site" evidence="5">
    <location>
        <position position="30"/>
    </location>
</feature>
<accession>A0A371PEB1</accession>
<sequence>MTGVLDNSFAEKDSAQLVSGTERITLGMGCFWSPEALFGAMPGVIRTRVGYTGGQSAQPTYRNLGDHTESVQIEFDSSIRSFEELAAYFWEHHNPVNINGYRGRQYHSLLLYENESQRTAIDRVLLDRERRGYARPDTDIVLYSNFYSAEERHQKYYLKRYAQAVESLSARYPSHSQLNDATVAARLNGLAKGYTSMERIKNEIEAWRISDAEKSDIIDLISSIRW</sequence>
<dbReference type="AlphaFoldDB" id="A0A371PEB1"/>
<evidence type="ECO:0000256" key="3">
    <source>
        <dbReference type="ARBA" id="ARBA00047806"/>
    </source>
</evidence>
<comment type="similarity">
    <text evidence="1 5">Belongs to the MsrA Met sulfoxide reductase family.</text>
</comment>
<dbReference type="RefSeq" id="WP_116047508.1">
    <property type="nucleotide sequence ID" value="NZ_QUBQ01000003.1"/>
</dbReference>
<comment type="caution">
    <text evidence="7">The sequence shown here is derived from an EMBL/GenBank/DDBJ whole genome shotgun (WGS) entry which is preliminary data.</text>
</comment>
<dbReference type="PANTHER" id="PTHR43774">
    <property type="entry name" value="PEPTIDE METHIONINE SULFOXIDE REDUCTASE"/>
    <property type="match status" value="1"/>
</dbReference>
<feature type="domain" description="Peptide methionine sulphoxide reductase MsrA" evidence="6">
    <location>
        <begin position="24"/>
        <end position="161"/>
    </location>
</feature>
<dbReference type="Proteomes" id="UP000261905">
    <property type="component" value="Unassembled WGS sequence"/>
</dbReference>
<reference evidence="7 8" key="1">
    <citation type="submission" date="2018-08" db="EMBL/GenBank/DDBJ databases">
        <title>Paenibacillus sp. M4BSY-1, whole genome shotgun sequence.</title>
        <authorList>
            <person name="Tuo L."/>
        </authorList>
    </citation>
    <scope>NUCLEOTIDE SEQUENCE [LARGE SCALE GENOMIC DNA]</scope>
    <source>
        <strain evidence="7 8">M4BSY-1</strain>
    </source>
</reference>
<dbReference type="Gene3D" id="3.30.1060.10">
    <property type="entry name" value="Peptide methionine sulphoxide reductase MsrA"/>
    <property type="match status" value="1"/>
</dbReference>
<dbReference type="OrthoDB" id="4174719at2"/>
<dbReference type="InterPro" id="IPR002569">
    <property type="entry name" value="Met_Sox_Rdtase_MsrA_dom"/>
</dbReference>
<evidence type="ECO:0000256" key="4">
    <source>
        <dbReference type="ARBA" id="ARBA00048782"/>
    </source>
</evidence>
<evidence type="ECO:0000256" key="5">
    <source>
        <dbReference type="HAMAP-Rule" id="MF_01401"/>
    </source>
</evidence>
<evidence type="ECO:0000256" key="2">
    <source>
        <dbReference type="ARBA" id="ARBA00023002"/>
    </source>
</evidence>
<proteinExistence type="inferred from homology"/>